<proteinExistence type="predicted"/>
<accession>A0A4S8NVB8</accession>
<sequence length="302" mass="33881">MPYRIDPRRNLGKELHALAVAQLDEAARTLDYRPDGLHAAIHVARKKLKLVGNLYRLFQAIDPDGCRRRNKRLRNIARDLSRLRDATALIETVDHLFGHVLNEDETRVLTEARTALSARRDRIAETEMDLHATVTNAAALCRISIEEADILKTDATRGQAARQLARGWSKGLLRAKTAMDICKGEGHGEAFHDLRKAAQAYWMNLSLFRDLWPSAFAAKQSQAKSLVDLLGHENDLSVLTALIDEEPDLFGDGADQSFLLAIIIRRQQQLRREALSLAQTVFSDGPRNEALVIARLWRAGAK</sequence>
<dbReference type="OrthoDB" id="9810907at2"/>
<evidence type="ECO:0000313" key="2">
    <source>
        <dbReference type="EMBL" id="THV21603.1"/>
    </source>
</evidence>
<dbReference type="PANTHER" id="PTHR39339:SF1">
    <property type="entry name" value="CHAD DOMAIN-CONTAINING PROTEIN"/>
    <property type="match status" value="1"/>
</dbReference>
<dbReference type="SMART" id="SM00880">
    <property type="entry name" value="CHAD"/>
    <property type="match status" value="1"/>
</dbReference>
<dbReference type="InterPro" id="IPR038186">
    <property type="entry name" value="CHAD_dom_sf"/>
</dbReference>
<dbReference type="AlphaFoldDB" id="A0A4S8NVB8"/>
<dbReference type="PROSITE" id="PS51708">
    <property type="entry name" value="CHAD"/>
    <property type="match status" value="1"/>
</dbReference>
<dbReference type="PANTHER" id="PTHR39339">
    <property type="entry name" value="SLR1444 PROTEIN"/>
    <property type="match status" value="1"/>
</dbReference>
<comment type="caution">
    <text evidence="2">The sequence shown here is derived from an EMBL/GenBank/DDBJ whole genome shotgun (WGS) entry which is preliminary data.</text>
</comment>
<gene>
    <name evidence="2" type="ORF">FAA97_16470</name>
</gene>
<dbReference type="Gene3D" id="1.40.20.10">
    <property type="entry name" value="CHAD domain"/>
    <property type="match status" value="1"/>
</dbReference>
<feature type="domain" description="CHAD" evidence="1">
    <location>
        <begin position="8"/>
        <end position="287"/>
    </location>
</feature>
<dbReference type="EMBL" id="STGV01000005">
    <property type="protein sequence ID" value="THV21603.1"/>
    <property type="molecule type" value="Genomic_DNA"/>
</dbReference>
<dbReference type="Pfam" id="PF05235">
    <property type="entry name" value="CHAD"/>
    <property type="match status" value="1"/>
</dbReference>
<dbReference type="InterPro" id="IPR007899">
    <property type="entry name" value="CHAD_dom"/>
</dbReference>
<evidence type="ECO:0000259" key="1">
    <source>
        <dbReference type="PROSITE" id="PS51708"/>
    </source>
</evidence>
<protein>
    <submittedName>
        <fullName evidence="2">CHAD domain-containing protein</fullName>
    </submittedName>
</protein>
<dbReference type="Proteomes" id="UP000308828">
    <property type="component" value="Unassembled WGS sequence"/>
</dbReference>
<name>A0A4S8NVB8_9HYPH</name>
<keyword evidence="3" id="KW-1185">Reference proteome</keyword>
<reference evidence="2 3" key="1">
    <citation type="submission" date="2019-04" db="EMBL/GenBank/DDBJ databases">
        <title>Genome sequence of strain shin9-1.</title>
        <authorList>
            <person name="Gao J."/>
            <person name="Sun J."/>
        </authorList>
    </citation>
    <scope>NUCLEOTIDE SEQUENCE [LARGE SCALE GENOMIC DNA]</scope>
    <source>
        <strain evidence="3">shin9-1</strain>
    </source>
</reference>
<organism evidence="2 3">
    <name type="scientific">Peteryoungia ipomoeae</name>
    <dbReference type="NCBI Taxonomy" id="1210932"/>
    <lineage>
        <taxon>Bacteria</taxon>
        <taxon>Pseudomonadati</taxon>
        <taxon>Pseudomonadota</taxon>
        <taxon>Alphaproteobacteria</taxon>
        <taxon>Hyphomicrobiales</taxon>
        <taxon>Rhizobiaceae</taxon>
        <taxon>Peteryoungia</taxon>
    </lineage>
</organism>
<evidence type="ECO:0000313" key="3">
    <source>
        <dbReference type="Proteomes" id="UP000308828"/>
    </source>
</evidence>
<dbReference type="RefSeq" id="WP_136599648.1">
    <property type="nucleotide sequence ID" value="NZ_STGV01000005.1"/>
</dbReference>